<comment type="caution">
    <text evidence="2">The sequence shown here is derived from an EMBL/GenBank/DDBJ whole genome shotgun (WGS) entry which is preliminary data.</text>
</comment>
<dbReference type="EMBL" id="RCYZ01000001">
    <property type="protein sequence ID" value="TPG72431.1"/>
    <property type="molecule type" value="Genomic_DNA"/>
</dbReference>
<proteinExistence type="predicted"/>
<evidence type="ECO:0000313" key="3">
    <source>
        <dbReference type="Proteomes" id="UP000317646"/>
    </source>
</evidence>
<dbReference type="RefSeq" id="WP_140465212.1">
    <property type="nucleotide sequence ID" value="NZ_RCYZ01000001.1"/>
</dbReference>
<accession>A0A502HD28</accession>
<gene>
    <name evidence="2" type="ORF">EAH73_04175</name>
</gene>
<feature type="signal peptide" evidence="1">
    <location>
        <begin position="1"/>
        <end position="28"/>
    </location>
</feature>
<keyword evidence="3" id="KW-1185">Reference proteome</keyword>
<dbReference type="AlphaFoldDB" id="A0A502HD28"/>
<name>A0A502HD28_9BACT</name>
<organism evidence="2 3">
    <name type="scientific">Hymenobacter nivis</name>
    <dbReference type="NCBI Taxonomy" id="1850093"/>
    <lineage>
        <taxon>Bacteria</taxon>
        <taxon>Pseudomonadati</taxon>
        <taxon>Bacteroidota</taxon>
        <taxon>Cytophagia</taxon>
        <taxon>Cytophagales</taxon>
        <taxon>Hymenobacteraceae</taxon>
        <taxon>Hymenobacter</taxon>
    </lineage>
</organism>
<sequence>MKAALRPQIAVFLLVLGALVGGKAPATAAPVVAQVAGTLTAYDEGKADGNAFRVSVRRAPNGLQLIAQQVEAAQSAATANPAAARYFEGYMAGLEPSRELTSLTPARAQ</sequence>
<dbReference type="Proteomes" id="UP000317646">
    <property type="component" value="Unassembled WGS sequence"/>
</dbReference>
<feature type="chain" id="PRO_5021497668" evidence="1">
    <location>
        <begin position="29"/>
        <end position="109"/>
    </location>
</feature>
<reference evidence="2 3" key="1">
    <citation type="journal article" date="2019" name="Environ. Microbiol.">
        <title>Species interactions and distinct microbial communities in high Arctic permafrost affected cryosols are associated with the CH4 and CO2 gas fluxes.</title>
        <authorList>
            <person name="Altshuler I."/>
            <person name="Hamel J."/>
            <person name="Turney S."/>
            <person name="Magnuson E."/>
            <person name="Levesque R."/>
            <person name="Greer C."/>
            <person name="Whyte L.G."/>
        </authorList>
    </citation>
    <scope>NUCLEOTIDE SEQUENCE [LARGE SCALE GENOMIC DNA]</scope>
    <source>
        <strain evidence="2 3">S9.2P</strain>
    </source>
</reference>
<evidence type="ECO:0000313" key="2">
    <source>
        <dbReference type="EMBL" id="TPG72431.1"/>
    </source>
</evidence>
<dbReference type="OrthoDB" id="9895473at2"/>
<protein>
    <submittedName>
        <fullName evidence="2">Uncharacterized protein</fullName>
    </submittedName>
</protein>
<keyword evidence="1" id="KW-0732">Signal</keyword>
<evidence type="ECO:0000256" key="1">
    <source>
        <dbReference type="SAM" id="SignalP"/>
    </source>
</evidence>